<comment type="caution">
    <text evidence="7">The sequence shown here is derived from an EMBL/GenBank/DDBJ whole genome shotgun (WGS) entry which is preliminary data.</text>
</comment>
<evidence type="ECO:0000256" key="3">
    <source>
        <dbReference type="ARBA" id="ARBA00022833"/>
    </source>
</evidence>
<dbReference type="EMBL" id="JABEYC010000302">
    <property type="protein sequence ID" value="KAF4979363.1"/>
    <property type="molecule type" value="Genomic_DNA"/>
</dbReference>
<dbReference type="InterPro" id="IPR002893">
    <property type="entry name" value="Znf_MYND"/>
</dbReference>
<reference evidence="7" key="1">
    <citation type="journal article" date="2020" name="BMC Genomics">
        <title>Correction to: Identification and distribution of gene clusters required for synthesis of sphingolipid metabolism inhibitors in diverse species of the filamentous fungus Fusarium.</title>
        <authorList>
            <person name="Kim H.S."/>
            <person name="Lohmar J.M."/>
            <person name="Busman M."/>
            <person name="Brown D.W."/>
            <person name="Naumann T.A."/>
            <person name="Divon H.H."/>
            <person name="Lysoe E."/>
            <person name="Uhlig S."/>
            <person name="Proctor R.H."/>
        </authorList>
    </citation>
    <scope>NUCLEOTIDE SEQUENCE</scope>
    <source>
        <strain evidence="7">NRRL 22465</strain>
    </source>
</reference>
<evidence type="ECO:0000256" key="5">
    <source>
        <dbReference type="SAM" id="MobiDB-lite"/>
    </source>
</evidence>
<protein>
    <recommendedName>
        <fullName evidence="6">MYND-type domain-containing protein</fullName>
    </recommendedName>
</protein>
<dbReference type="Gene3D" id="6.10.140.2220">
    <property type="match status" value="1"/>
</dbReference>
<dbReference type="AlphaFoldDB" id="A0A8H4ULR8"/>
<dbReference type="Pfam" id="PF01753">
    <property type="entry name" value="zf-MYND"/>
    <property type="match status" value="1"/>
</dbReference>
<dbReference type="InterPro" id="IPR024119">
    <property type="entry name" value="TF_DEAF-1"/>
</dbReference>
<dbReference type="PANTHER" id="PTHR10237">
    <property type="entry name" value="DEFORMED EPIDERMAL AUTOREGULATORY FACTOR 1 HOMOLOG SUPPRESSIN"/>
    <property type="match status" value="1"/>
</dbReference>
<evidence type="ECO:0000256" key="2">
    <source>
        <dbReference type="ARBA" id="ARBA00022771"/>
    </source>
</evidence>
<evidence type="ECO:0000256" key="4">
    <source>
        <dbReference type="PROSITE-ProRule" id="PRU00134"/>
    </source>
</evidence>
<evidence type="ECO:0000259" key="6">
    <source>
        <dbReference type="PROSITE" id="PS50865"/>
    </source>
</evidence>
<feature type="region of interest" description="Disordered" evidence="5">
    <location>
        <begin position="54"/>
        <end position="84"/>
    </location>
</feature>
<dbReference type="GO" id="GO:0000981">
    <property type="term" value="F:DNA-binding transcription factor activity, RNA polymerase II-specific"/>
    <property type="evidence" value="ECO:0007669"/>
    <property type="project" value="TreeGrafter"/>
</dbReference>
<dbReference type="PROSITE" id="PS50865">
    <property type="entry name" value="ZF_MYND_2"/>
    <property type="match status" value="1"/>
</dbReference>
<keyword evidence="2 4" id="KW-0863">Zinc-finger</keyword>
<keyword evidence="1" id="KW-0479">Metal-binding</keyword>
<keyword evidence="8" id="KW-1185">Reference proteome</keyword>
<accession>A0A8H4ULR8</accession>
<evidence type="ECO:0000256" key="1">
    <source>
        <dbReference type="ARBA" id="ARBA00022723"/>
    </source>
</evidence>
<dbReference type="SUPFAM" id="SSF144232">
    <property type="entry name" value="HIT/MYND zinc finger-like"/>
    <property type="match status" value="1"/>
</dbReference>
<dbReference type="PROSITE" id="PS01360">
    <property type="entry name" value="ZF_MYND_1"/>
    <property type="match status" value="1"/>
</dbReference>
<organism evidence="7 8">
    <name type="scientific">Fusarium zealandicum</name>
    <dbReference type="NCBI Taxonomy" id="1053134"/>
    <lineage>
        <taxon>Eukaryota</taxon>
        <taxon>Fungi</taxon>
        <taxon>Dikarya</taxon>
        <taxon>Ascomycota</taxon>
        <taxon>Pezizomycotina</taxon>
        <taxon>Sordariomycetes</taxon>
        <taxon>Hypocreomycetidae</taxon>
        <taxon>Hypocreales</taxon>
        <taxon>Nectriaceae</taxon>
        <taxon>Fusarium</taxon>
        <taxon>Fusarium staphyleae species complex</taxon>
    </lineage>
</organism>
<proteinExistence type="predicted"/>
<name>A0A8H4ULR8_9HYPO</name>
<dbReference type="PANTHER" id="PTHR10237:SF14">
    <property type="entry name" value="MYND-TYPE DOMAIN-CONTAINING PROTEIN"/>
    <property type="match status" value="1"/>
</dbReference>
<feature type="domain" description="MYND-type" evidence="6">
    <location>
        <begin position="5"/>
        <end position="45"/>
    </location>
</feature>
<dbReference type="OrthoDB" id="432970at2759"/>
<gene>
    <name evidence="7" type="ORF">FZEAL_4404</name>
</gene>
<dbReference type="GO" id="GO:0005634">
    <property type="term" value="C:nucleus"/>
    <property type="evidence" value="ECO:0007669"/>
    <property type="project" value="TreeGrafter"/>
</dbReference>
<feature type="compositionally biased region" description="Low complexity" evidence="5">
    <location>
        <begin position="54"/>
        <end position="79"/>
    </location>
</feature>
<reference evidence="7" key="2">
    <citation type="submission" date="2020-05" db="EMBL/GenBank/DDBJ databases">
        <authorList>
            <person name="Kim H.-S."/>
            <person name="Proctor R.H."/>
            <person name="Brown D.W."/>
        </authorList>
    </citation>
    <scope>NUCLEOTIDE SEQUENCE</scope>
    <source>
        <strain evidence="7">NRRL 22465</strain>
    </source>
</reference>
<keyword evidence="3" id="KW-0862">Zinc</keyword>
<sequence length="253" mass="27454">MAASCNTCKKSEPTVRLKRCAKCSTTQYCSRDCQKSDWKTHKKICGQQAGAGAAAGASSSRTPSSAGRPSGGLSPPRGLNQPIAKPFTRLDKGKYLHDRPEADVYRVLIDAYRLRVEDSFKFDGNVDADSLYGGAPDGLAGFKRFLQEAASRPGLLPPWWTADKKAECEKLGMDPDQWWNLRTTVEKQDVIENYGDSQFPMQLRMLADAITLKSIGGAEGSGMRKMMAAMEGGEDGPLAGMQASMMNLSGMRG</sequence>
<evidence type="ECO:0000313" key="8">
    <source>
        <dbReference type="Proteomes" id="UP000635477"/>
    </source>
</evidence>
<evidence type="ECO:0000313" key="7">
    <source>
        <dbReference type="EMBL" id="KAF4979363.1"/>
    </source>
</evidence>
<dbReference type="Proteomes" id="UP000635477">
    <property type="component" value="Unassembled WGS sequence"/>
</dbReference>
<dbReference type="GO" id="GO:0008270">
    <property type="term" value="F:zinc ion binding"/>
    <property type="evidence" value="ECO:0007669"/>
    <property type="project" value="UniProtKB-KW"/>
</dbReference>